<keyword evidence="2" id="KW-1185">Reference proteome</keyword>
<dbReference type="EMBL" id="WNTK01007025">
    <property type="protein sequence ID" value="KAG9463395.1"/>
    <property type="molecule type" value="Genomic_DNA"/>
</dbReference>
<evidence type="ECO:0000313" key="1">
    <source>
        <dbReference type="EMBL" id="KAG9463395.1"/>
    </source>
</evidence>
<comment type="caution">
    <text evidence="1">The sequence shown here is derived from an EMBL/GenBank/DDBJ whole genome shotgun (WGS) entry which is preliminary data.</text>
</comment>
<gene>
    <name evidence="1" type="ORF">GDO78_021844</name>
</gene>
<proteinExistence type="predicted"/>
<sequence>MYSPAPGGPGTFMCRLPGSRRMRRPESAAGDVSVHRNRTYHGLFAVRDFARPNRGRLHTIAFVNAILCRLSVAEIPPRDFRPCGGALGYL</sequence>
<reference evidence="1" key="1">
    <citation type="thesis" date="2020" institute="ProQuest LLC" country="789 East Eisenhower Parkway, Ann Arbor, MI, USA">
        <title>Comparative Genomics and Chromosome Evolution.</title>
        <authorList>
            <person name="Mudd A.B."/>
        </authorList>
    </citation>
    <scope>NUCLEOTIDE SEQUENCE</scope>
    <source>
        <strain evidence="1">HN-11 Male</strain>
        <tissue evidence="1">Kidney and liver</tissue>
    </source>
</reference>
<accession>A0A8J6BHB9</accession>
<dbReference type="AlphaFoldDB" id="A0A8J6BHB9"/>
<protein>
    <submittedName>
        <fullName evidence="1">Uncharacterized protein</fullName>
    </submittedName>
</protein>
<organism evidence="1 2">
    <name type="scientific">Eleutherodactylus coqui</name>
    <name type="common">Puerto Rican coqui</name>
    <dbReference type="NCBI Taxonomy" id="57060"/>
    <lineage>
        <taxon>Eukaryota</taxon>
        <taxon>Metazoa</taxon>
        <taxon>Chordata</taxon>
        <taxon>Craniata</taxon>
        <taxon>Vertebrata</taxon>
        <taxon>Euteleostomi</taxon>
        <taxon>Amphibia</taxon>
        <taxon>Batrachia</taxon>
        <taxon>Anura</taxon>
        <taxon>Neobatrachia</taxon>
        <taxon>Hyloidea</taxon>
        <taxon>Eleutherodactylidae</taxon>
        <taxon>Eleutherodactylinae</taxon>
        <taxon>Eleutherodactylus</taxon>
        <taxon>Eleutherodactylus</taxon>
    </lineage>
</organism>
<evidence type="ECO:0000313" key="2">
    <source>
        <dbReference type="Proteomes" id="UP000770717"/>
    </source>
</evidence>
<dbReference type="Proteomes" id="UP000770717">
    <property type="component" value="Unassembled WGS sequence"/>
</dbReference>
<name>A0A8J6BHB9_ELECQ</name>